<name>K6WHY2_9ACTN</name>
<dbReference type="InterPro" id="IPR012340">
    <property type="entry name" value="NA-bd_OB-fold"/>
</dbReference>
<dbReference type="RefSeq" id="WP_006338439.1">
    <property type="nucleotide sequence ID" value="NZ_BAHC01000215.1"/>
</dbReference>
<dbReference type="Gene3D" id="2.40.50.140">
    <property type="entry name" value="Nucleic acid-binding proteins"/>
    <property type="match status" value="1"/>
</dbReference>
<reference evidence="2 3" key="1">
    <citation type="submission" date="2012-08" db="EMBL/GenBank/DDBJ databases">
        <title>Whole genome shotgun sequence of Gordonia rhizosphera NBRC 16068.</title>
        <authorList>
            <person name="Takarada H."/>
            <person name="Isaki S."/>
            <person name="Hosoyama A."/>
            <person name="Tsuchikane K."/>
            <person name="Katsumata H."/>
            <person name="Baba S."/>
            <person name="Ohji S."/>
            <person name="Yamazaki S."/>
            <person name="Fujita N."/>
        </authorList>
    </citation>
    <scope>NUCLEOTIDE SEQUENCE [LARGE SCALE GENOMIC DNA]</scope>
    <source>
        <strain evidence="2 3">NBRC 16068</strain>
    </source>
</reference>
<proteinExistence type="predicted"/>
<keyword evidence="2" id="KW-0808">Transferase</keyword>
<dbReference type="GO" id="GO:0008168">
    <property type="term" value="F:methyltransferase activity"/>
    <property type="evidence" value="ECO:0007669"/>
    <property type="project" value="UniProtKB-KW"/>
</dbReference>
<evidence type="ECO:0000259" key="1">
    <source>
        <dbReference type="PROSITE" id="PS50926"/>
    </source>
</evidence>
<dbReference type="STRING" id="1108045.GORHZ_215_00160"/>
<protein>
    <submittedName>
        <fullName evidence="2">Putative RNA methyltransferase</fullName>
    </submittedName>
</protein>
<dbReference type="AlphaFoldDB" id="K6WHY2"/>
<feature type="non-terminal residue" evidence="2">
    <location>
        <position position="64"/>
    </location>
</feature>
<gene>
    <name evidence="2" type="ORF">GORHZ_215_00160</name>
</gene>
<evidence type="ECO:0000313" key="2">
    <source>
        <dbReference type="EMBL" id="GAB93371.1"/>
    </source>
</evidence>
<dbReference type="PROSITE" id="PS50926">
    <property type="entry name" value="TRAM"/>
    <property type="match status" value="1"/>
</dbReference>
<comment type="caution">
    <text evidence="2">The sequence shown here is derived from an EMBL/GenBank/DDBJ whole genome shotgun (WGS) entry which is preliminary data.</text>
</comment>
<dbReference type="InterPro" id="IPR002792">
    <property type="entry name" value="TRAM_dom"/>
</dbReference>
<dbReference type="Proteomes" id="UP000008363">
    <property type="component" value="Unassembled WGS sequence"/>
</dbReference>
<dbReference type="GO" id="GO:0032259">
    <property type="term" value="P:methylation"/>
    <property type="evidence" value="ECO:0007669"/>
    <property type="project" value="UniProtKB-KW"/>
</dbReference>
<organism evidence="2 3">
    <name type="scientific">Gordonia rhizosphera NBRC 16068</name>
    <dbReference type="NCBI Taxonomy" id="1108045"/>
    <lineage>
        <taxon>Bacteria</taxon>
        <taxon>Bacillati</taxon>
        <taxon>Actinomycetota</taxon>
        <taxon>Actinomycetes</taxon>
        <taxon>Mycobacteriales</taxon>
        <taxon>Gordoniaceae</taxon>
        <taxon>Gordonia</taxon>
    </lineage>
</organism>
<evidence type="ECO:0000313" key="3">
    <source>
        <dbReference type="Proteomes" id="UP000008363"/>
    </source>
</evidence>
<accession>K6WHY2</accession>
<keyword evidence="3" id="KW-1185">Reference proteome</keyword>
<sequence>MSGSDRSGAAEPEFVVIRVENPANGGDAVGRVDGRVVFVRGAIPGELVRARITEDRHAGYRRAE</sequence>
<keyword evidence="2" id="KW-0489">Methyltransferase</keyword>
<dbReference type="Pfam" id="PF01938">
    <property type="entry name" value="TRAM"/>
    <property type="match status" value="1"/>
</dbReference>
<dbReference type="EMBL" id="BAHC01000215">
    <property type="protein sequence ID" value="GAB93371.1"/>
    <property type="molecule type" value="Genomic_DNA"/>
</dbReference>
<dbReference type="eggNOG" id="COG2265">
    <property type="taxonomic scope" value="Bacteria"/>
</dbReference>
<dbReference type="SUPFAM" id="SSF50249">
    <property type="entry name" value="Nucleic acid-binding proteins"/>
    <property type="match status" value="1"/>
</dbReference>
<feature type="domain" description="TRAM" evidence="1">
    <location>
        <begin position="4"/>
        <end position="64"/>
    </location>
</feature>